<evidence type="ECO:0000256" key="4">
    <source>
        <dbReference type="ARBA" id="ARBA00023242"/>
    </source>
</evidence>
<evidence type="ECO:0000313" key="10">
    <source>
        <dbReference type="RefSeq" id="XP_019825006.2"/>
    </source>
</evidence>
<dbReference type="GeneID" id="109565512"/>
<reference evidence="10" key="1">
    <citation type="submission" date="2025-08" db="UniProtKB">
        <authorList>
            <consortium name="RefSeq"/>
        </authorList>
    </citation>
    <scope>IDENTIFICATION</scope>
    <source>
        <tissue evidence="10">Blood</tissue>
    </source>
</reference>
<dbReference type="InterPro" id="IPR009057">
    <property type="entry name" value="Homeodomain-like_sf"/>
</dbReference>
<dbReference type="PROSITE" id="PS50071">
    <property type="entry name" value="HOMEOBOX_2"/>
    <property type="match status" value="1"/>
</dbReference>
<evidence type="ECO:0000256" key="1">
    <source>
        <dbReference type="ARBA" id="ARBA00004123"/>
    </source>
</evidence>
<dbReference type="PANTHER" id="PTHR24339">
    <property type="entry name" value="HOMEOBOX PROTEIN EMX-RELATED"/>
    <property type="match status" value="1"/>
</dbReference>
<keyword evidence="9" id="KW-1185">Reference proteome</keyword>
<dbReference type="GO" id="GO:0030182">
    <property type="term" value="P:neuron differentiation"/>
    <property type="evidence" value="ECO:0007669"/>
    <property type="project" value="TreeGrafter"/>
</dbReference>
<keyword evidence="2 5" id="KW-0238">DNA-binding</keyword>
<gene>
    <name evidence="10" type="primary">NOTO</name>
</gene>
<evidence type="ECO:0000313" key="9">
    <source>
        <dbReference type="Proteomes" id="UP001652663"/>
    </source>
</evidence>
<protein>
    <submittedName>
        <fullName evidence="10">Homeobox protein notochord</fullName>
    </submittedName>
</protein>
<dbReference type="KEGG" id="biu:109565512"/>
<dbReference type="SMART" id="SM00389">
    <property type="entry name" value="HOX"/>
    <property type="match status" value="1"/>
</dbReference>
<dbReference type="GO" id="GO:0000978">
    <property type="term" value="F:RNA polymerase II cis-regulatory region sequence-specific DNA binding"/>
    <property type="evidence" value="ECO:0007669"/>
    <property type="project" value="TreeGrafter"/>
</dbReference>
<dbReference type="Pfam" id="PF00046">
    <property type="entry name" value="Homeodomain"/>
    <property type="match status" value="1"/>
</dbReference>
<dbReference type="Proteomes" id="UP001652663">
    <property type="component" value="Chromosome 11"/>
</dbReference>
<dbReference type="PRINTS" id="PR00031">
    <property type="entry name" value="HTHREPRESSR"/>
</dbReference>
<dbReference type="RefSeq" id="XP_019825006.2">
    <property type="nucleotide sequence ID" value="XM_019969447.2"/>
</dbReference>
<dbReference type="CTD" id="344022"/>
<evidence type="ECO:0000256" key="5">
    <source>
        <dbReference type="PROSITE-ProRule" id="PRU00108"/>
    </source>
</evidence>
<feature type="compositionally biased region" description="Low complexity" evidence="7">
    <location>
        <begin position="21"/>
        <end position="40"/>
    </location>
</feature>
<keyword evidence="4 5" id="KW-0539">Nucleus</keyword>
<evidence type="ECO:0000259" key="8">
    <source>
        <dbReference type="PROSITE" id="PS50071"/>
    </source>
</evidence>
<accession>A0A6P5CGE3</accession>
<proteinExistence type="predicted"/>
<dbReference type="InterPro" id="IPR050877">
    <property type="entry name" value="EMX-VAX-Noto_Homeobox_TFs"/>
</dbReference>
<dbReference type="InterPro" id="IPR001356">
    <property type="entry name" value="HD"/>
</dbReference>
<feature type="DNA-binding region" description="Homeobox" evidence="5">
    <location>
        <begin position="208"/>
        <end position="267"/>
    </location>
</feature>
<dbReference type="SUPFAM" id="SSF46689">
    <property type="entry name" value="Homeodomain-like"/>
    <property type="match status" value="1"/>
</dbReference>
<dbReference type="CDD" id="cd00086">
    <property type="entry name" value="homeodomain"/>
    <property type="match status" value="1"/>
</dbReference>
<feature type="compositionally biased region" description="Low complexity" evidence="7">
    <location>
        <begin position="272"/>
        <end position="291"/>
    </location>
</feature>
<organism evidence="9 10">
    <name type="scientific">Bos indicus</name>
    <name type="common">Zebu</name>
    <dbReference type="NCBI Taxonomy" id="9915"/>
    <lineage>
        <taxon>Eukaryota</taxon>
        <taxon>Metazoa</taxon>
        <taxon>Chordata</taxon>
        <taxon>Craniata</taxon>
        <taxon>Vertebrata</taxon>
        <taxon>Euteleostomi</taxon>
        <taxon>Mammalia</taxon>
        <taxon>Eutheria</taxon>
        <taxon>Laurasiatheria</taxon>
        <taxon>Artiodactyla</taxon>
        <taxon>Ruminantia</taxon>
        <taxon>Pecora</taxon>
        <taxon>Bovidae</taxon>
        <taxon>Bovinae</taxon>
        <taxon>Bos</taxon>
    </lineage>
</organism>
<evidence type="ECO:0000256" key="3">
    <source>
        <dbReference type="ARBA" id="ARBA00023155"/>
    </source>
</evidence>
<dbReference type="PANTHER" id="PTHR24339:SF68">
    <property type="entry name" value="HOMEOBOX PROTEIN NOTOCHORD"/>
    <property type="match status" value="1"/>
</dbReference>
<dbReference type="GO" id="GO:0007420">
    <property type="term" value="P:brain development"/>
    <property type="evidence" value="ECO:0007669"/>
    <property type="project" value="TreeGrafter"/>
</dbReference>
<comment type="subcellular location">
    <subcellularLocation>
        <location evidence="1 5 6">Nucleus</location>
    </subcellularLocation>
</comment>
<dbReference type="OrthoDB" id="6159439at2759"/>
<dbReference type="GO" id="GO:0000981">
    <property type="term" value="F:DNA-binding transcription factor activity, RNA polymerase II-specific"/>
    <property type="evidence" value="ECO:0007669"/>
    <property type="project" value="TreeGrafter"/>
</dbReference>
<evidence type="ECO:0000256" key="6">
    <source>
        <dbReference type="RuleBase" id="RU000682"/>
    </source>
</evidence>
<dbReference type="Gene3D" id="1.10.10.60">
    <property type="entry name" value="Homeodomain-like"/>
    <property type="match status" value="1"/>
</dbReference>
<feature type="domain" description="Homeobox" evidence="8">
    <location>
        <begin position="206"/>
        <end position="266"/>
    </location>
</feature>
<name>A0A6P5CGE3_BOSIN</name>
<feature type="region of interest" description="Disordered" evidence="7">
    <location>
        <begin position="271"/>
        <end position="303"/>
    </location>
</feature>
<dbReference type="InterPro" id="IPR000047">
    <property type="entry name" value="HTH_motif"/>
</dbReference>
<evidence type="ECO:0000256" key="7">
    <source>
        <dbReference type="SAM" id="MobiDB-lite"/>
    </source>
</evidence>
<sequence length="303" mass="32812">MPSPGPRGCRPLPLSGAGVQPQRSSRSPRPASPALPRGSANPGPARAPGRLASSFSVEAILARPDPRAPTTSPLSVSAGAHGDLWNVPSRPPAQALPGACPPTWLPACLSAGLHQPRPQPPALRPLASHFCGLQGLSVTGFSPARPTRPERQLLLVPFSQSEELSGISRPSYSLHCSPLCLELVHCLGLWDPRDWAQAQDLQDTERSPKRIRTMFNLEQLEELEKVFAKQHNIVGKKRAQLAAQLNLTENQVRVWFQNRRVKYQKQQRLKLPAASAMAASPDEPSSSSDTSIQREDAESGMDS</sequence>
<keyword evidence="3 5" id="KW-0371">Homeobox</keyword>
<dbReference type="GO" id="GO:0005634">
    <property type="term" value="C:nucleus"/>
    <property type="evidence" value="ECO:0007669"/>
    <property type="project" value="UniProtKB-SubCell"/>
</dbReference>
<evidence type="ECO:0000256" key="2">
    <source>
        <dbReference type="ARBA" id="ARBA00023125"/>
    </source>
</evidence>
<feature type="region of interest" description="Disordered" evidence="7">
    <location>
        <begin position="1"/>
        <end position="52"/>
    </location>
</feature>